<feature type="domain" description="Cadherin" evidence="7">
    <location>
        <begin position="142"/>
        <end position="228"/>
    </location>
</feature>
<dbReference type="AlphaFoldDB" id="A0ABD3WUA5"/>
<comment type="caution">
    <text evidence="8">The sequence shown here is derived from an EMBL/GenBank/DDBJ whole genome shotgun (WGS) entry which is preliminary data.</text>
</comment>
<dbReference type="InterPro" id="IPR002126">
    <property type="entry name" value="Cadherin-like_dom"/>
</dbReference>
<evidence type="ECO:0000256" key="3">
    <source>
        <dbReference type="ARBA" id="ARBA00022989"/>
    </source>
</evidence>
<evidence type="ECO:0000256" key="6">
    <source>
        <dbReference type="SAM" id="Phobius"/>
    </source>
</evidence>
<keyword evidence="2 6" id="KW-0812">Transmembrane</keyword>
<feature type="non-terminal residue" evidence="8">
    <location>
        <position position="229"/>
    </location>
</feature>
<feature type="domain" description="Cadherin" evidence="7">
    <location>
        <begin position="67"/>
        <end position="141"/>
    </location>
</feature>
<dbReference type="GO" id="GO:0005509">
    <property type="term" value="F:calcium ion binding"/>
    <property type="evidence" value="ECO:0007669"/>
    <property type="project" value="UniProtKB-UniRule"/>
</dbReference>
<dbReference type="CDD" id="cd11304">
    <property type="entry name" value="Cadherin_repeat"/>
    <property type="match status" value="1"/>
</dbReference>
<accession>A0ABD3WUA5</accession>
<name>A0ABD3WUA5_SINWO</name>
<dbReference type="Gene3D" id="2.60.40.60">
    <property type="entry name" value="Cadherins"/>
    <property type="match status" value="2"/>
</dbReference>
<protein>
    <recommendedName>
        <fullName evidence="7">Cadherin domain-containing protein</fullName>
    </recommendedName>
</protein>
<evidence type="ECO:0000256" key="4">
    <source>
        <dbReference type="ARBA" id="ARBA00023180"/>
    </source>
</evidence>
<dbReference type="SUPFAM" id="SSF49313">
    <property type="entry name" value="Cadherin-like"/>
    <property type="match status" value="1"/>
</dbReference>
<keyword evidence="3 6" id="KW-1133">Transmembrane helix</keyword>
<keyword evidence="6" id="KW-0472">Membrane</keyword>
<dbReference type="PROSITE" id="PS50268">
    <property type="entry name" value="CADHERIN_2"/>
    <property type="match status" value="2"/>
</dbReference>
<dbReference type="PANTHER" id="PTHR24028">
    <property type="entry name" value="CADHERIN-87A"/>
    <property type="match status" value="1"/>
</dbReference>
<keyword evidence="4" id="KW-0325">Glycoprotein</keyword>
<proteinExistence type="predicted"/>
<reference evidence="8 9" key="1">
    <citation type="submission" date="2024-11" db="EMBL/GenBank/DDBJ databases">
        <title>Chromosome-level genome assembly of the freshwater bivalve Anodonta woodiana.</title>
        <authorList>
            <person name="Chen X."/>
        </authorList>
    </citation>
    <scope>NUCLEOTIDE SEQUENCE [LARGE SCALE GENOMIC DNA]</scope>
    <source>
        <strain evidence="8">MN2024</strain>
        <tissue evidence="8">Gills</tissue>
    </source>
</reference>
<comment type="subcellular location">
    <subcellularLocation>
        <location evidence="1">Membrane</location>
        <topology evidence="1">Single-pass membrane protein</topology>
    </subcellularLocation>
</comment>
<evidence type="ECO:0000256" key="2">
    <source>
        <dbReference type="ARBA" id="ARBA00022692"/>
    </source>
</evidence>
<dbReference type="InterPro" id="IPR015919">
    <property type="entry name" value="Cadherin-like_sf"/>
</dbReference>
<dbReference type="PRINTS" id="PR00205">
    <property type="entry name" value="CADHERIN"/>
</dbReference>
<evidence type="ECO:0000256" key="1">
    <source>
        <dbReference type="ARBA" id="ARBA00004167"/>
    </source>
</evidence>
<sequence length="229" mass="26408">MDTDGRRSIVFVYMIAVEITGLLFTGVTGLQFDSNPSFVQFYENKTTPLGTLLFKLNAYVSDSNHVTIFTDDPVTKMYVNITEEREANRISANITLNKELDRELYESEMDLKFFLSDAIGNTVGKTVKLYILDVCDEAPQFDRPSYVLEIEETDPVGQKLVYSEIRATDRDNGLYAVIKYSMEPKTESEYWRAIYNETFKLDPMNGSLYLLKNLDYENNSFYQFTVHAK</sequence>
<evidence type="ECO:0000313" key="9">
    <source>
        <dbReference type="Proteomes" id="UP001634394"/>
    </source>
</evidence>
<evidence type="ECO:0000256" key="5">
    <source>
        <dbReference type="PROSITE-ProRule" id="PRU00043"/>
    </source>
</evidence>
<dbReference type="GO" id="GO:0016020">
    <property type="term" value="C:membrane"/>
    <property type="evidence" value="ECO:0007669"/>
    <property type="project" value="UniProtKB-SubCell"/>
</dbReference>
<dbReference type="Pfam" id="PF00028">
    <property type="entry name" value="Cadherin"/>
    <property type="match status" value="1"/>
</dbReference>
<organism evidence="8 9">
    <name type="scientific">Sinanodonta woodiana</name>
    <name type="common">Chinese pond mussel</name>
    <name type="synonym">Anodonta woodiana</name>
    <dbReference type="NCBI Taxonomy" id="1069815"/>
    <lineage>
        <taxon>Eukaryota</taxon>
        <taxon>Metazoa</taxon>
        <taxon>Spiralia</taxon>
        <taxon>Lophotrochozoa</taxon>
        <taxon>Mollusca</taxon>
        <taxon>Bivalvia</taxon>
        <taxon>Autobranchia</taxon>
        <taxon>Heteroconchia</taxon>
        <taxon>Palaeoheterodonta</taxon>
        <taxon>Unionida</taxon>
        <taxon>Unionoidea</taxon>
        <taxon>Unionidae</taxon>
        <taxon>Unioninae</taxon>
        <taxon>Sinanodonta</taxon>
    </lineage>
</organism>
<evidence type="ECO:0000259" key="7">
    <source>
        <dbReference type="PROSITE" id="PS50268"/>
    </source>
</evidence>
<gene>
    <name evidence="8" type="ORF">ACJMK2_035241</name>
</gene>
<feature type="transmembrane region" description="Helical" evidence="6">
    <location>
        <begin position="12"/>
        <end position="32"/>
    </location>
</feature>
<keyword evidence="5" id="KW-0106">Calcium</keyword>
<dbReference type="PANTHER" id="PTHR24028:SF328">
    <property type="entry name" value="CADHERIN-3"/>
    <property type="match status" value="1"/>
</dbReference>
<dbReference type="EMBL" id="JBJQND010000005">
    <property type="protein sequence ID" value="KAL3877544.1"/>
    <property type="molecule type" value="Genomic_DNA"/>
</dbReference>
<dbReference type="Proteomes" id="UP001634394">
    <property type="component" value="Unassembled WGS sequence"/>
</dbReference>
<keyword evidence="9" id="KW-1185">Reference proteome</keyword>
<dbReference type="InterPro" id="IPR050174">
    <property type="entry name" value="Protocadherin/Cadherin-CA"/>
</dbReference>
<evidence type="ECO:0000313" key="8">
    <source>
        <dbReference type="EMBL" id="KAL3877544.1"/>
    </source>
</evidence>